<reference evidence="4" key="1">
    <citation type="journal article" date="2018" name="PLoS Negl. Trop. Dis.">
        <title>Sialome diversity of ticks revealed by RNAseq of single tick salivary glands.</title>
        <authorList>
            <person name="Perner J."/>
            <person name="Kropackova S."/>
            <person name="Kopacek P."/>
            <person name="Ribeiro J.M."/>
        </authorList>
    </citation>
    <scope>NUCLEOTIDE SEQUENCE</scope>
    <source>
        <strain evidence="4">Siblings of single egg batch collected in Ceske Budejovice</strain>
        <tissue evidence="4">Salivary glands</tissue>
    </source>
</reference>
<dbReference type="PANTHER" id="PTHR22639:SF3">
    <property type="entry name" value="ZINC FINGER CCHC DOMAIN-CONTAINING PROTEIN 3"/>
    <property type="match status" value="1"/>
</dbReference>
<dbReference type="SUPFAM" id="SSF57756">
    <property type="entry name" value="Retrovirus zinc finger-like domains"/>
    <property type="match status" value="1"/>
</dbReference>
<dbReference type="GO" id="GO:0003723">
    <property type="term" value="F:RNA binding"/>
    <property type="evidence" value="ECO:0007669"/>
    <property type="project" value="InterPro"/>
</dbReference>
<dbReference type="GO" id="GO:0008270">
    <property type="term" value="F:zinc ion binding"/>
    <property type="evidence" value="ECO:0007669"/>
    <property type="project" value="UniProtKB-KW"/>
</dbReference>
<feature type="compositionally biased region" description="Polar residues" evidence="2">
    <location>
        <begin position="256"/>
        <end position="266"/>
    </location>
</feature>
<evidence type="ECO:0000313" key="4">
    <source>
        <dbReference type="EMBL" id="JAR89612.1"/>
    </source>
</evidence>
<dbReference type="EMBL" id="GEGO01005792">
    <property type="protein sequence ID" value="JAR89612.1"/>
    <property type="molecule type" value="Transcribed_RNA"/>
</dbReference>
<evidence type="ECO:0000256" key="2">
    <source>
        <dbReference type="SAM" id="MobiDB-lite"/>
    </source>
</evidence>
<sequence length="307" mass="34006">LGLLPEVVALGAYQMNHVWAVTFKTTEGSKKLLAESELVVKGRQCIVVDPGNRDVRLKIHWLLFNVADDDVRAALAPYGKVLDVSRERWHIDGCHSVSTMTRTAVLRLKGGVTPDDIPHQLRVAGELALVVVPGRAPLCLRCQRTGHIRKECRVPKCNVCRRFGHDGTQCVRTYAAAVGPVGGEEKSELLMDEAGAEEAISGPDAGVATAPNATAAPEGDAALTTGHWVRGRHVRLSFRTLRPSRRRNLVTRQLPRATTPSLNRQATRPWKSWAPRQAVRPRNARGTTWARTPTRRARKSHRPRRRP</sequence>
<feature type="region of interest" description="Disordered" evidence="2">
    <location>
        <begin position="247"/>
        <end position="307"/>
    </location>
</feature>
<feature type="compositionally biased region" description="Basic residues" evidence="2">
    <location>
        <begin position="293"/>
        <end position="307"/>
    </location>
</feature>
<name>A0A147BGN1_IXORI</name>
<dbReference type="Gene3D" id="4.10.60.10">
    <property type="entry name" value="Zinc finger, CCHC-type"/>
    <property type="match status" value="1"/>
</dbReference>
<dbReference type="GO" id="GO:0003690">
    <property type="term" value="F:double-stranded DNA binding"/>
    <property type="evidence" value="ECO:0007669"/>
    <property type="project" value="InterPro"/>
</dbReference>
<protein>
    <recommendedName>
        <fullName evidence="3">CCHC-type domain-containing protein</fullName>
    </recommendedName>
</protein>
<feature type="domain" description="CCHC-type" evidence="3">
    <location>
        <begin position="139"/>
        <end position="153"/>
    </location>
</feature>
<dbReference type="AlphaFoldDB" id="A0A147BGN1"/>
<dbReference type="InterPro" id="IPR036875">
    <property type="entry name" value="Znf_CCHC_sf"/>
</dbReference>
<feature type="non-terminal residue" evidence="4">
    <location>
        <position position="307"/>
    </location>
</feature>
<feature type="non-terminal residue" evidence="4">
    <location>
        <position position="1"/>
    </location>
</feature>
<dbReference type="GO" id="GO:0002218">
    <property type="term" value="P:activation of innate immune response"/>
    <property type="evidence" value="ECO:0007669"/>
    <property type="project" value="InterPro"/>
</dbReference>
<dbReference type="InterPro" id="IPR001878">
    <property type="entry name" value="Znf_CCHC"/>
</dbReference>
<proteinExistence type="predicted"/>
<keyword evidence="1" id="KW-0862">Zinc</keyword>
<dbReference type="InterPro" id="IPR042509">
    <property type="entry name" value="ZCCHC3"/>
</dbReference>
<organism evidence="4">
    <name type="scientific">Ixodes ricinus</name>
    <name type="common">Common tick</name>
    <name type="synonym">Acarus ricinus</name>
    <dbReference type="NCBI Taxonomy" id="34613"/>
    <lineage>
        <taxon>Eukaryota</taxon>
        <taxon>Metazoa</taxon>
        <taxon>Ecdysozoa</taxon>
        <taxon>Arthropoda</taxon>
        <taxon>Chelicerata</taxon>
        <taxon>Arachnida</taxon>
        <taxon>Acari</taxon>
        <taxon>Parasitiformes</taxon>
        <taxon>Ixodida</taxon>
        <taxon>Ixodoidea</taxon>
        <taxon>Ixodidae</taxon>
        <taxon>Ixodinae</taxon>
        <taxon>Ixodes</taxon>
    </lineage>
</organism>
<keyword evidence="1" id="KW-0479">Metal-binding</keyword>
<evidence type="ECO:0000256" key="1">
    <source>
        <dbReference type="PROSITE-ProRule" id="PRU00047"/>
    </source>
</evidence>
<dbReference type="PROSITE" id="PS50158">
    <property type="entry name" value="ZF_CCHC"/>
    <property type="match status" value="1"/>
</dbReference>
<dbReference type="PANTHER" id="PTHR22639">
    <property type="entry name" value="GAG-RELATED PROTEIN"/>
    <property type="match status" value="1"/>
</dbReference>
<evidence type="ECO:0000259" key="3">
    <source>
        <dbReference type="PROSITE" id="PS50158"/>
    </source>
</evidence>
<keyword evidence="1" id="KW-0863">Zinc-finger</keyword>
<accession>A0A147BGN1</accession>